<evidence type="ECO:0000313" key="3">
    <source>
        <dbReference type="Proteomes" id="UP000271098"/>
    </source>
</evidence>
<keyword evidence="1" id="KW-0863">Zinc-finger</keyword>
<dbReference type="PANTHER" id="PTHR21497">
    <property type="entry name" value="UBIQUITIN LIGASE E3 ALPHA-RELATED"/>
    <property type="match status" value="1"/>
</dbReference>
<dbReference type="InterPro" id="IPR039164">
    <property type="entry name" value="UBR1-like"/>
</dbReference>
<protein>
    <recommendedName>
        <fullName evidence="1">E3 ubiquitin-protein ligase</fullName>
        <ecNumber evidence="1">2.3.2.27</ecNumber>
    </recommendedName>
</protein>
<dbReference type="GO" id="GO:0071596">
    <property type="term" value="P:ubiquitin-dependent protein catabolic process via the N-end rule pathway"/>
    <property type="evidence" value="ECO:0007669"/>
    <property type="project" value="UniProtKB-UniRule"/>
</dbReference>
<dbReference type="GO" id="GO:0005737">
    <property type="term" value="C:cytoplasm"/>
    <property type="evidence" value="ECO:0007669"/>
    <property type="project" value="TreeGrafter"/>
</dbReference>
<dbReference type="AlphaFoldDB" id="A0A3P7R025"/>
<sequence>MNLSVHCTDVQAMVLATLIDREGRASVRNAPLALTIGDILLTDKIDHEDGYMEDDTLMAHIMKCDSALWKGARVTFHQMIMTTVLMDNYQKQIFSRLYVQVHWNSNQPFFIFTVPTIARILIAEECALKFICDGLTEHCVKYIRSVNGPKFDFSSRSSPHALRRSLYMLYDLKYLLSVVPAERDWTPTLRENFYNGCVSLIQFLSYMQDMDEVRRLTAQHQVWELEWETAFNIQIKLQDVLTLIIAWANSDVRFFFFLR</sequence>
<comment type="function">
    <text evidence="1">Ubiquitin ligase protein which is a component of the N-end rule pathway. Recognizes and binds to proteins bearing specific N-terminal residues that are destabilizing according to the N-end rule, leading to their ubiquitination and subsequent degradation.</text>
</comment>
<comment type="catalytic activity">
    <reaction evidence="1">
        <text>S-ubiquitinyl-[E2 ubiquitin-conjugating enzyme]-L-cysteine + [acceptor protein]-L-lysine = [E2 ubiquitin-conjugating enzyme]-L-cysteine + N(6)-ubiquitinyl-[acceptor protein]-L-lysine.</text>
        <dbReference type="EC" id="2.3.2.27"/>
    </reaction>
</comment>
<comment type="similarity">
    <text evidence="1">Belongs to the E3 ubiquitin-protein ligase UBR1-like family.</text>
</comment>
<reference evidence="2 3" key="1">
    <citation type="submission" date="2018-11" db="EMBL/GenBank/DDBJ databases">
        <authorList>
            <consortium name="Pathogen Informatics"/>
        </authorList>
    </citation>
    <scope>NUCLEOTIDE SEQUENCE [LARGE SCALE GENOMIC DNA]</scope>
</reference>
<keyword evidence="1" id="KW-0808">Transferase</keyword>
<comment type="pathway">
    <text evidence="1">Protein modification; protein ubiquitination.</text>
</comment>
<dbReference type="EC" id="2.3.2.27" evidence="1"/>
<dbReference type="GO" id="GO:0016567">
    <property type="term" value="P:protein ubiquitination"/>
    <property type="evidence" value="ECO:0007669"/>
    <property type="project" value="UniProtKB-UniRule"/>
</dbReference>
<dbReference type="OrthoDB" id="26387at2759"/>
<dbReference type="EMBL" id="UYRT01090858">
    <property type="protein sequence ID" value="VDN36526.1"/>
    <property type="molecule type" value="Genomic_DNA"/>
</dbReference>
<dbReference type="UniPathway" id="UPA00143"/>
<keyword evidence="3" id="KW-1185">Reference proteome</keyword>
<dbReference type="GO" id="GO:0008270">
    <property type="term" value="F:zinc ion binding"/>
    <property type="evidence" value="ECO:0007669"/>
    <property type="project" value="UniProtKB-UniRule"/>
</dbReference>
<dbReference type="Proteomes" id="UP000271098">
    <property type="component" value="Unassembled WGS sequence"/>
</dbReference>
<accession>A0A3P7R025</accession>
<dbReference type="GO" id="GO:0061630">
    <property type="term" value="F:ubiquitin protein ligase activity"/>
    <property type="evidence" value="ECO:0007669"/>
    <property type="project" value="UniProtKB-UniRule"/>
</dbReference>
<keyword evidence="1" id="KW-0862">Zinc</keyword>
<dbReference type="GO" id="GO:0000151">
    <property type="term" value="C:ubiquitin ligase complex"/>
    <property type="evidence" value="ECO:0007669"/>
    <property type="project" value="TreeGrafter"/>
</dbReference>
<evidence type="ECO:0000256" key="1">
    <source>
        <dbReference type="RuleBase" id="RU366018"/>
    </source>
</evidence>
<dbReference type="PANTHER" id="PTHR21497:SF24">
    <property type="entry name" value="E3 UBIQUITIN-PROTEIN LIGASE UBR1"/>
    <property type="match status" value="1"/>
</dbReference>
<proteinExistence type="inferred from homology"/>
<keyword evidence="1" id="KW-0479">Metal-binding</keyword>
<name>A0A3P7R025_9BILA</name>
<evidence type="ECO:0000313" key="2">
    <source>
        <dbReference type="EMBL" id="VDN36526.1"/>
    </source>
</evidence>
<organism evidence="2 3">
    <name type="scientific">Gongylonema pulchrum</name>
    <dbReference type="NCBI Taxonomy" id="637853"/>
    <lineage>
        <taxon>Eukaryota</taxon>
        <taxon>Metazoa</taxon>
        <taxon>Ecdysozoa</taxon>
        <taxon>Nematoda</taxon>
        <taxon>Chromadorea</taxon>
        <taxon>Rhabditida</taxon>
        <taxon>Spirurina</taxon>
        <taxon>Spiruromorpha</taxon>
        <taxon>Spiruroidea</taxon>
        <taxon>Gongylonematidae</taxon>
        <taxon>Gongylonema</taxon>
    </lineage>
</organism>
<gene>
    <name evidence="2" type="ORF">GPUH_LOCUS20665</name>
</gene>
<keyword evidence="1" id="KW-0833">Ubl conjugation pathway</keyword>